<dbReference type="Pfam" id="PF03004">
    <property type="entry name" value="Transposase_24"/>
    <property type="match status" value="1"/>
</dbReference>
<dbReference type="AlphaFoldDB" id="A0A843X256"/>
<dbReference type="Proteomes" id="UP000652761">
    <property type="component" value="Unassembled WGS sequence"/>
</dbReference>
<protein>
    <submittedName>
        <fullName evidence="2">Uncharacterized protein</fullName>
    </submittedName>
</protein>
<reference evidence="2" key="1">
    <citation type="submission" date="2017-07" db="EMBL/GenBank/DDBJ databases">
        <title>Taro Niue Genome Assembly and Annotation.</title>
        <authorList>
            <person name="Atibalentja N."/>
            <person name="Keating K."/>
            <person name="Fields C.J."/>
        </authorList>
    </citation>
    <scope>NUCLEOTIDE SEQUENCE</scope>
    <source>
        <strain evidence="2">Niue_2</strain>
        <tissue evidence="2">Leaf</tissue>
    </source>
</reference>
<sequence>MHRGWLLNLWKGGGLDTGRGFSLTVGTGTFTGISFTGRITGRSFSLTVCAFTSRGFTIKRATHLVRYQMPQTSLSMQPSVLRLLGVHLQLLQMQKKGRHPTHPEMFQMTQARTAPDGSVMWSNEQSRQMMNQMTQLRNSTPSEESDATANPLVLTPEEAFRLVFGRDRPGRIRCGGRGQTLRSWYGPSEGGSSSNTIY</sequence>
<accession>A0A843X256</accession>
<name>A0A843X256_COLES</name>
<gene>
    <name evidence="2" type="ORF">Taro_045128</name>
</gene>
<feature type="region of interest" description="Disordered" evidence="1">
    <location>
        <begin position="175"/>
        <end position="198"/>
    </location>
</feature>
<keyword evidence="3" id="KW-1185">Reference proteome</keyword>
<comment type="caution">
    <text evidence="2">The sequence shown here is derived from an EMBL/GenBank/DDBJ whole genome shotgun (WGS) entry which is preliminary data.</text>
</comment>
<evidence type="ECO:0000256" key="1">
    <source>
        <dbReference type="SAM" id="MobiDB-lite"/>
    </source>
</evidence>
<evidence type="ECO:0000313" key="2">
    <source>
        <dbReference type="EMBL" id="MQM12211.1"/>
    </source>
</evidence>
<evidence type="ECO:0000313" key="3">
    <source>
        <dbReference type="Proteomes" id="UP000652761"/>
    </source>
</evidence>
<organism evidence="2 3">
    <name type="scientific">Colocasia esculenta</name>
    <name type="common">Wild taro</name>
    <name type="synonym">Arum esculentum</name>
    <dbReference type="NCBI Taxonomy" id="4460"/>
    <lineage>
        <taxon>Eukaryota</taxon>
        <taxon>Viridiplantae</taxon>
        <taxon>Streptophyta</taxon>
        <taxon>Embryophyta</taxon>
        <taxon>Tracheophyta</taxon>
        <taxon>Spermatophyta</taxon>
        <taxon>Magnoliopsida</taxon>
        <taxon>Liliopsida</taxon>
        <taxon>Araceae</taxon>
        <taxon>Aroideae</taxon>
        <taxon>Colocasieae</taxon>
        <taxon>Colocasia</taxon>
    </lineage>
</organism>
<dbReference type="EMBL" id="NMUH01005235">
    <property type="protein sequence ID" value="MQM12211.1"/>
    <property type="molecule type" value="Genomic_DNA"/>
</dbReference>
<dbReference type="InterPro" id="IPR004252">
    <property type="entry name" value="Probable_transposase_24"/>
</dbReference>
<proteinExistence type="predicted"/>